<reference evidence="10" key="1">
    <citation type="journal article" date="2010" name="Science">
        <title>The genome of the Western clawed frog Xenopus tropicalis.</title>
        <authorList>
            <person name="Hellsten U."/>
            <person name="Harland R.M."/>
            <person name="Gilchrist M.J."/>
            <person name="Hendrix D."/>
            <person name="Jurka J."/>
            <person name="Kapitonov V."/>
            <person name="Ovcharenko I."/>
            <person name="Putnam N.H."/>
            <person name="Shu S."/>
            <person name="Taher L."/>
            <person name="Blitz I.L."/>
            <person name="Blumberg B."/>
            <person name="Dichmann D.S."/>
            <person name="Dubchak I."/>
            <person name="Amaya E."/>
            <person name="Detter J.C."/>
            <person name="Fletcher R."/>
            <person name="Gerhard D.S."/>
            <person name="Goodstein D."/>
            <person name="Graves T."/>
            <person name="Grigoriev I.V."/>
            <person name="Grimwood J."/>
            <person name="Kawashima T."/>
            <person name="Lindquist E."/>
            <person name="Lucas S.M."/>
            <person name="Mead P.E."/>
            <person name="Mitros T."/>
            <person name="Ogino H."/>
            <person name="Ohta Y."/>
            <person name="Poliakov A.V."/>
            <person name="Pollet N."/>
            <person name="Robert J."/>
            <person name="Salamov A."/>
            <person name="Sater A.K."/>
            <person name="Schmutz J."/>
            <person name="Terry A."/>
            <person name="Vize P.D."/>
            <person name="Warren W.C."/>
            <person name="Wells D."/>
            <person name="Wills A."/>
            <person name="Wilson R.K."/>
            <person name="Zimmerman L.B."/>
            <person name="Zorn A.M."/>
            <person name="Grainger R."/>
            <person name="Grammer T."/>
            <person name="Khokha M.K."/>
            <person name="Richardson P.M."/>
            <person name="Rokhsar D.S."/>
        </authorList>
    </citation>
    <scope>NUCLEOTIDE SEQUENCE [LARGE SCALE GENOMIC DNA]</scope>
    <source>
        <strain evidence="10">Nigerian</strain>
    </source>
</reference>
<evidence type="ECO:0000256" key="5">
    <source>
        <dbReference type="ARBA" id="ARBA00022723"/>
    </source>
</evidence>
<feature type="transmembrane region" description="Helical" evidence="8">
    <location>
        <begin position="20"/>
        <end position="41"/>
    </location>
</feature>
<evidence type="ECO:0000256" key="8">
    <source>
        <dbReference type="SAM" id="Phobius"/>
    </source>
</evidence>
<accession>A0A803JES1</accession>
<dbReference type="GO" id="GO:0005634">
    <property type="term" value="C:nucleus"/>
    <property type="evidence" value="ECO:0007669"/>
    <property type="project" value="UniProtKB-SubCell"/>
</dbReference>
<evidence type="ECO:0000256" key="1">
    <source>
        <dbReference type="ARBA" id="ARBA00001968"/>
    </source>
</evidence>
<keyword evidence="6" id="KW-0378">Hydrolase</keyword>
<dbReference type="PANTHER" id="PTHR22930:SF85">
    <property type="entry name" value="GH03217P-RELATED"/>
    <property type="match status" value="1"/>
</dbReference>
<sequence>IGYHNTVWLRLRSDYHLCSSTLFTFSATHIHILLLVTWYIIKKTSHAVPGMVKLLCSLHFLATGSFQRLGGVYRGVSQPTFSQCLGQVLDAIHLVQFYGVSGIPNVLVMCDARMNMSIVSGFPGSSHDGDWKQLICLQHLITSYFISGDAGYLCSRWLITPIHRLRTRAECAFNKAHVRAWSVIERTFGVIKSRFRCLDKLGGSLMYSPSKVAQIVVVCAVLHNLPLIILKPQFCSVSTFYDHPVLQNDVIVPVPTLRFTGVKNRQLCFTPNTTERHVSSIAGISNLFYL</sequence>
<comment type="similarity">
    <text evidence="3">Belongs to the HARBI1 family.</text>
</comment>
<evidence type="ECO:0000256" key="2">
    <source>
        <dbReference type="ARBA" id="ARBA00004123"/>
    </source>
</evidence>
<dbReference type="Pfam" id="PF13359">
    <property type="entry name" value="DDE_Tnp_4"/>
    <property type="match status" value="1"/>
</dbReference>
<evidence type="ECO:0000256" key="6">
    <source>
        <dbReference type="ARBA" id="ARBA00022801"/>
    </source>
</evidence>
<keyword evidence="8" id="KW-0812">Transmembrane</keyword>
<evidence type="ECO:0000259" key="9">
    <source>
        <dbReference type="Pfam" id="PF13359"/>
    </source>
</evidence>
<comment type="cofactor">
    <cofactor evidence="1">
        <name>a divalent metal cation</name>
        <dbReference type="ChEBI" id="CHEBI:60240"/>
    </cofactor>
</comment>
<proteinExistence type="inferred from homology"/>
<dbReference type="GeneTree" id="ENSGT00940000154348"/>
<dbReference type="Ensembl" id="ENSXETT00000115680">
    <property type="protein sequence ID" value="ENSXETP00000106388"/>
    <property type="gene ID" value="ENSXETG00000042197"/>
</dbReference>
<feature type="domain" description="DDE Tnp4" evidence="9">
    <location>
        <begin position="105"/>
        <end position="224"/>
    </location>
</feature>
<dbReference type="InterPro" id="IPR027806">
    <property type="entry name" value="HARBI1_dom"/>
</dbReference>
<evidence type="ECO:0000313" key="10">
    <source>
        <dbReference type="Ensembl" id="ENSXETP00000106388"/>
    </source>
</evidence>
<dbReference type="GO" id="GO:0004518">
    <property type="term" value="F:nuclease activity"/>
    <property type="evidence" value="ECO:0007669"/>
    <property type="project" value="UniProtKB-KW"/>
</dbReference>
<name>A0A803JES1_XENTR</name>
<dbReference type="GO" id="GO:0046872">
    <property type="term" value="F:metal ion binding"/>
    <property type="evidence" value="ECO:0007669"/>
    <property type="project" value="UniProtKB-KW"/>
</dbReference>
<dbReference type="AlphaFoldDB" id="A0A803JES1"/>
<dbReference type="GO" id="GO:0016787">
    <property type="term" value="F:hydrolase activity"/>
    <property type="evidence" value="ECO:0007669"/>
    <property type="project" value="UniProtKB-KW"/>
</dbReference>
<evidence type="ECO:0000256" key="7">
    <source>
        <dbReference type="ARBA" id="ARBA00023242"/>
    </source>
</evidence>
<evidence type="ECO:0000256" key="3">
    <source>
        <dbReference type="ARBA" id="ARBA00006958"/>
    </source>
</evidence>
<comment type="subcellular location">
    <subcellularLocation>
        <location evidence="2">Nucleus</location>
    </subcellularLocation>
</comment>
<protein>
    <recommendedName>
        <fullName evidence="9">DDE Tnp4 domain-containing protein</fullName>
    </recommendedName>
</protein>
<dbReference type="InterPro" id="IPR045249">
    <property type="entry name" value="HARBI1-like"/>
</dbReference>
<reference evidence="10" key="2">
    <citation type="submission" date="2021-03" db="UniProtKB">
        <authorList>
            <consortium name="Ensembl"/>
        </authorList>
    </citation>
    <scope>IDENTIFICATION</scope>
</reference>
<keyword evidence="5" id="KW-0479">Metal-binding</keyword>
<keyword evidence="8" id="KW-0472">Membrane</keyword>
<keyword evidence="4" id="KW-0540">Nuclease</keyword>
<evidence type="ECO:0000256" key="4">
    <source>
        <dbReference type="ARBA" id="ARBA00022722"/>
    </source>
</evidence>
<dbReference type="PANTHER" id="PTHR22930">
    <property type="match status" value="1"/>
</dbReference>
<keyword evidence="8" id="KW-1133">Transmembrane helix</keyword>
<keyword evidence="7" id="KW-0539">Nucleus</keyword>
<dbReference type="InParanoid" id="A0A803JES1"/>
<organism evidence="10">
    <name type="scientific">Xenopus tropicalis</name>
    <name type="common">Western clawed frog</name>
    <name type="synonym">Silurana tropicalis</name>
    <dbReference type="NCBI Taxonomy" id="8364"/>
    <lineage>
        <taxon>Eukaryota</taxon>
        <taxon>Metazoa</taxon>
        <taxon>Chordata</taxon>
        <taxon>Craniata</taxon>
        <taxon>Vertebrata</taxon>
        <taxon>Euteleostomi</taxon>
        <taxon>Amphibia</taxon>
        <taxon>Batrachia</taxon>
        <taxon>Anura</taxon>
        <taxon>Pipoidea</taxon>
        <taxon>Pipidae</taxon>
        <taxon>Xenopodinae</taxon>
        <taxon>Xenopus</taxon>
        <taxon>Silurana</taxon>
    </lineage>
</organism>